<dbReference type="OrthoDB" id="269823at2"/>
<reference evidence="4" key="1">
    <citation type="submission" date="2018-02" db="EMBL/GenBank/DDBJ databases">
        <authorList>
            <person name="Hausmann B."/>
        </authorList>
    </citation>
    <scope>NUCLEOTIDE SEQUENCE [LARGE SCALE GENOMIC DNA]</scope>
    <source>
        <strain evidence="4">Peat soil MAG SbA1</strain>
    </source>
</reference>
<gene>
    <name evidence="3" type="ORF">SBA1_610017</name>
</gene>
<dbReference type="Gene3D" id="3.40.50.150">
    <property type="entry name" value="Vaccinia Virus protein VP39"/>
    <property type="match status" value="1"/>
</dbReference>
<proteinExistence type="predicted"/>
<evidence type="ECO:0000256" key="1">
    <source>
        <dbReference type="SAM" id="MobiDB-lite"/>
    </source>
</evidence>
<accession>A0A2U3L200</accession>
<dbReference type="Proteomes" id="UP000238701">
    <property type="component" value="Unassembled WGS sequence"/>
</dbReference>
<evidence type="ECO:0000313" key="3">
    <source>
        <dbReference type="EMBL" id="SPF45887.1"/>
    </source>
</evidence>
<name>A0A2U3L200_9BACT</name>
<evidence type="ECO:0000313" key="4">
    <source>
        <dbReference type="Proteomes" id="UP000238701"/>
    </source>
</evidence>
<sequence length="202" mass="23096">MRKHIDRRRWTGVLVEPQDRAAEELRKLYRCNDRIIILQAALDRERGRRTFFTVESESAPAWTGMLASFQREHIVKHSRWAPRVESMIRERMVDCVTFDDILARMPDERLDLLQIDAEGADAYLLSLFPFDRVRPPILHREIKHHTKVDNERCFQRLAGFGYRFALSGGGGDMIGALDRGHESSPGHPGPPQYGSGSAPTSS</sequence>
<dbReference type="NCBIfam" id="TIGR01444">
    <property type="entry name" value="fkbM_fam"/>
    <property type="match status" value="1"/>
</dbReference>
<feature type="domain" description="Methyltransferase FkbM" evidence="2">
    <location>
        <begin position="5"/>
        <end position="164"/>
    </location>
</feature>
<feature type="region of interest" description="Disordered" evidence="1">
    <location>
        <begin position="175"/>
        <end position="202"/>
    </location>
</feature>
<dbReference type="Pfam" id="PF05050">
    <property type="entry name" value="Methyltransf_21"/>
    <property type="match status" value="1"/>
</dbReference>
<organism evidence="3 4">
    <name type="scientific">Candidatus Sulfotelmatobacter kueseliae</name>
    <dbReference type="NCBI Taxonomy" id="2042962"/>
    <lineage>
        <taxon>Bacteria</taxon>
        <taxon>Pseudomonadati</taxon>
        <taxon>Acidobacteriota</taxon>
        <taxon>Terriglobia</taxon>
        <taxon>Terriglobales</taxon>
        <taxon>Candidatus Korobacteraceae</taxon>
        <taxon>Candidatus Sulfotelmatobacter</taxon>
    </lineage>
</organism>
<protein>
    <recommendedName>
        <fullName evidence="2">Methyltransferase FkbM domain-containing protein</fullName>
    </recommendedName>
</protein>
<dbReference type="InterPro" id="IPR006342">
    <property type="entry name" value="FkbM_mtfrase"/>
</dbReference>
<dbReference type="AlphaFoldDB" id="A0A2U3L200"/>
<evidence type="ECO:0000259" key="2">
    <source>
        <dbReference type="Pfam" id="PF05050"/>
    </source>
</evidence>
<dbReference type="EMBL" id="OMOD01000157">
    <property type="protein sequence ID" value="SPF45887.1"/>
    <property type="molecule type" value="Genomic_DNA"/>
</dbReference>
<dbReference type="SUPFAM" id="SSF53335">
    <property type="entry name" value="S-adenosyl-L-methionine-dependent methyltransferases"/>
    <property type="match status" value="1"/>
</dbReference>
<dbReference type="InterPro" id="IPR029063">
    <property type="entry name" value="SAM-dependent_MTases_sf"/>
</dbReference>